<evidence type="ECO:0000313" key="2">
    <source>
        <dbReference type="EMBL" id="RAL01210.1"/>
    </source>
</evidence>
<dbReference type="VEuPathDB" id="FungiDB:BO80DRAFT_62979"/>
<dbReference type="EMBL" id="KZ824436">
    <property type="protein sequence ID" value="RAL01210.1"/>
    <property type="molecule type" value="Genomic_DNA"/>
</dbReference>
<reference evidence="2 3" key="1">
    <citation type="submission" date="2018-02" db="EMBL/GenBank/DDBJ databases">
        <title>The genomes of Aspergillus section Nigri reveals drivers in fungal speciation.</title>
        <authorList>
            <consortium name="DOE Joint Genome Institute"/>
            <person name="Vesth T.C."/>
            <person name="Nybo J."/>
            <person name="Theobald S."/>
            <person name="Brandl J."/>
            <person name="Frisvad J.C."/>
            <person name="Nielsen K.F."/>
            <person name="Lyhne E.K."/>
            <person name="Kogle M.E."/>
            <person name="Kuo A."/>
            <person name="Riley R."/>
            <person name="Clum A."/>
            <person name="Nolan M."/>
            <person name="Lipzen A."/>
            <person name="Salamov A."/>
            <person name="Henrissat B."/>
            <person name="Wiebenga A."/>
            <person name="De vries R.P."/>
            <person name="Grigoriev I.V."/>
            <person name="Mortensen U.H."/>
            <person name="Andersen M.R."/>
            <person name="Baker S.E."/>
        </authorList>
    </citation>
    <scope>NUCLEOTIDE SEQUENCE [LARGE SCALE GENOMIC DNA]</scope>
    <source>
        <strain evidence="2 3">CBS 121593</strain>
    </source>
</reference>
<dbReference type="OrthoDB" id="5412996at2759"/>
<keyword evidence="3" id="KW-1185">Reference proteome</keyword>
<dbReference type="InterPro" id="IPR002575">
    <property type="entry name" value="Aminoglycoside_PTrfase"/>
</dbReference>
<dbReference type="Gene3D" id="3.30.200.20">
    <property type="entry name" value="Phosphorylase Kinase, domain 1"/>
    <property type="match status" value="1"/>
</dbReference>
<dbReference type="SUPFAM" id="SSF56112">
    <property type="entry name" value="Protein kinase-like (PK-like)"/>
    <property type="match status" value="1"/>
</dbReference>
<dbReference type="GO" id="GO:0016740">
    <property type="term" value="F:transferase activity"/>
    <property type="evidence" value="ECO:0007669"/>
    <property type="project" value="UniProtKB-KW"/>
</dbReference>
<evidence type="ECO:0000259" key="1">
    <source>
        <dbReference type="Pfam" id="PF01636"/>
    </source>
</evidence>
<sequence>MDWDHLAEQSSDQLFAGWLRLLFQKSPALPSRLASQHRGGTAPVTDVSEFTTGACNICCIVTFADGFRVLVRFPILGRSRFRTEKTRHEIAVMRFLSRQTTLPVPRVLGAGRWGCGPYLVMTVVEGTLLSQRLRDPAVDAPRRNPQVSDADLERAYRAMAQIVLELSKPTFSSIGALVEEPRGWRVAPRPLTLNMNELVRVGNLPPGIFAEKTFGTARAYFEELATQQQLHLQHQRNDAVKDEADCRKKYLARCLFRKIARELYEAQPGPFRLYCDDLRPSNVLVSGPEWTTTGVIDWEYTYVAPAEFTYTAPWWLLFESPEAWETDLQAFLPRFTPRLRLFCHVLRACETEQIQQGTLHDADRLSGRMAQSMDSGVFWFCLAARKSFLFDEIYWTFLDPRYFGPGSLEDRVALLSAEELVELERLVPVKVQQAREKRLEEHLSFDELVEL</sequence>
<proteinExistence type="predicted"/>
<dbReference type="STRING" id="1448316.A0A395H0S8"/>
<dbReference type="GeneID" id="37229520"/>
<dbReference type="PANTHER" id="PTHR21310">
    <property type="entry name" value="AMINOGLYCOSIDE PHOSPHOTRANSFERASE-RELATED-RELATED"/>
    <property type="match status" value="1"/>
</dbReference>
<dbReference type="AlphaFoldDB" id="A0A395H0S8"/>
<dbReference type="RefSeq" id="XP_025575537.1">
    <property type="nucleotide sequence ID" value="XM_025724655.1"/>
</dbReference>
<gene>
    <name evidence="2" type="ORF">BO80DRAFT_62979</name>
</gene>
<dbReference type="Gene3D" id="3.90.1200.10">
    <property type="match status" value="1"/>
</dbReference>
<dbReference type="Pfam" id="PF01636">
    <property type="entry name" value="APH"/>
    <property type="match status" value="1"/>
</dbReference>
<organism evidence="2 3">
    <name type="scientific">Aspergillus ibericus CBS 121593</name>
    <dbReference type="NCBI Taxonomy" id="1448316"/>
    <lineage>
        <taxon>Eukaryota</taxon>
        <taxon>Fungi</taxon>
        <taxon>Dikarya</taxon>
        <taxon>Ascomycota</taxon>
        <taxon>Pezizomycotina</taxon>
        <taxon>Eurotiomycetes</taxon>
        <taxon>Eurotiomycetidae</taxon>
        <taxon>Eurotiales</taxon>
        <taxon>Aspergillaceae</taxon>
        <taxon>Aspergillus</taxon>
        <taxon>Aspergillus subgen. Circumdati</taxon>
    </lineage>
</organism>
<dbReference type="InterPro" id="IPR011009">
    <property type="entry name" value="Kinase-like_dom_sf"/>
</dbReference>
<dbReference type="Proteomes" id="UP000249402">
    <property type="component" value="Unassembled WGS sequence"/>
</dbReference>
<name>A0A395H0S8_9EURO</name>
<dbReference type="InterPro" id="IPR051678">
    <property type="entry name" value="AGP_Transferase"/>
</dbReference>
<dbReference type="PANTHER" id="PTHR21310:SF37">
    <property type="entry name" value="AMINOGLYCOSIDE PHOSPHOTRANSFERASE DOMAIN-CONTAINING PROTEIN"/>
    <property type="match status" value="1"/>
</dbReference>
<feature type="domain" description="Aminoglycoside phosphotransferase" evidence="1">
    <location>
        <begin position="83"/>
        <end position="308"/>
    </location>
</feature>
<keyword evidence="2" id="KW-0808">Transferase</keyword>
<protein>
    <submittedName>
        <fullName evidence="2">Phosphotransferase enzyme family protein</fullName>
    </submittedName>
</protein>
<evidence type="ECO:0000313" key="3">
    <source>
        <dbReference type="Proteomes" id="UP000249402"/>
    </source>
</evidence>
<accession>A0A395H0S8</accession>